<dbReference type="GO" id="GO:0032259">
    <property type="term" value="P:methylation"/>
    <property type="evidence" value="ECO:0007669"/>
    <property type="project" value="UniProtKB-KW"/>
</dbReference>
<evidence type="ECO:0000313" key="3">
    <source>
        <dbReference type="EMBL" id="UGX98835.1"/>
    </source>
</evidence>
<proteinExistence type="predicted"/>
<dbReference type="Gene3D" id="3.40.50.150">
    <property type="entry name" value="Vaccinia Virus protein VP39"/>
    <property type="match status" value="1"/>
</dbReference>
<reference evidence="3 4" key="3">
    <citation type="journal article" date="2022" name="Int. J. Syst. Evol. Microbiol.">
        <title>Strains of Bradyrhizobium barranii sp. nov. associated with legumes native to Canada are symbionts of soybeans and belong to different subspecies (subsp. barranii subsp. nov. and subsp. apii subsp. nov.) and symbiovars (sv. glycinearum and sv. septentrionale).</title>
        <authorList>
            <person name="Bromfield E.S.P."/>
            <person name="Cloutier S."/>
            <person name="Wasai-Hara S."/>
            <person name="Minamisawa K."/>
        </authorList>
    </citation>
    <scope>NUCLEOTIDE SEQUENCE [LARGE SCALE GENOMIC DNA]</scope>
    <source>
        <strain evidence="3 4">323S2</strain>
    </source>
</reference>
<dbReference type="PROSITE" id="PS50007">
    <property type="entry name" value="PIPLC_X_DOMAIN"/>
    <property type="match status" value="1"/>
</dbReference>
<dbReference type="CDD" id="cd02440">
    <property type="entry name" value="AdoMet_MTases"/>
    <property type="match status" value="1"/>
</dbReference>
<reference evidence="3 4" key="1">
    <citation type="journal article" date="2017" name="Syst. Appl. Microbiol.">
        <title>Soybeans inoculated with root zone soils of Canadian native legumes harbour diverse and novel Bradyrhizobium spp. that possess agricultural potential.</title>
        <authorList>
            <person name="Bromfield E.S.P."/>
            <person name="Cloutier S."/>
            <person name="Tambong J.T."/>
            <person name="Tran Thi T.V."/>
        </authorList>
    </citation>
    <scope>NUCLEOTIDE SEQUENCE [LARGE SCALE GENOMIC DNA]</scope>
    <source>
        <strain evidence="3 4">323S2</strain>
    </source>
</reference>
<dbReference type="EMBL" id="CP088280">
    <property type="protein sequence ID" value="UGX98835.1"/>
    <property type="molecule type" value="Genomic_DNA"/>
</dbReference>
<evidence type="ECO:0000313" key="2">
    <source>
        <dbReference type="EMBL" id="NYY94314.1"/>
    </source>
</evidence>
<accession>A0A7Z0QH02</accession>
<feature type="compositionally biased region" description="Basic and acidic residues" evidence="1">
    <location>
        <begin position="1"/>
        <end position="17"/>
    </location>
</feature>
<sequence length="325" mass="36794">MAEHFRLHHGDDRRSAGHEQSTSRTTTHGNETRGSAMRPSWLSGWPANSAPHAFTPMGCRRYRAAVGARKMERSPRDCCALCGNTEFHPKLTISRRGDDFSIVQCGGCEHVFVADPPADTANHVEIEKIDWAFRPRHHQIRRLILAHLKSGQRVLEIGCGRGEVGYLLRDDPVVYQGYEPARGLSDFGIRAGVPIIQEIYRGGDTADAIVIDNVIEHVAEPRQMVEVAARSLRPGGLVIVITPNVHDVRAIFPQFRKRHLWIPPDHINYFSARDIDFIFTAANLPRPQRFRFFPLSLKDYRFFPRAFSETLGLSIFGHNVFAIRD</sequence>
<keyword evidence="2" id="KW-0489">Methyltransferase</keyword>
<dbReference type="Proteomes" id="UP000564836">
    <property type="component" value="Chromosome"/>
</dbReference>
<dbReference type="Pfam" id="PF13489">
    <property type="entry name" value="Methyltransf_23"/>
    <property type="match status" value="1"/>
</dbReference>
<dbReference type="EMBL" id="JACBFH010000001">
    <property type="protein sequence ID" value="NYY94314.1"/>
    <property type="molecule type" value="Genomic_DNA"/>
</dbReference>
<dbReference type="SUPFAM" id="SSF53335">
    <property type="entry name" value="S-adenosyl-L-methionine-dependent methyltransferases"/>
    <property type="match status" value="1"/>
</dbReference>
<dbReference type="InterPro" id="IPR029063">
    <property type="entry name" value="SAM-dependent_MTases_sf"/>
</dbReference>
<dbReference type="AlphaFoldDB" id="A0A7Z0QH02"/>
<feature type="region of interest" description="Disordered" evidence="1">
    <location>
        <begin position="1"/>
        <end position="42"/>
    </location>
</feature>
<gene>
    <name evidence="3" type="ORF">G6321_00028470</name>
    <name evidence="2" type="ORF">G6321_39775</name>
</gene>
<evidence type="ECO:0000313" key="4">
    <source>
        <dbReference type="Proteomes" id="UP000564836"/>
    </source>
</evidence>
<name>A0A7Z0QH02_9BRAD</name>
<dbReference type="RefSeq" id="WP_180672132.1">
    <property type="nucleotide sequence ID" value="NZ_CP088280.1"/>
</dbReference>
<evidence type="ECO:0000256" key="1">
    <source>
        <dbReference type="SAM" id="MobiDB-lite"/>
    </source>
</evidence>
<protein>
    <submittedName>
        <fullName evidence="2">Class I SAM-dependent methyltransferase</fullName>
    </submittedName>
</protein>
<reference evidence="2" key="2">
    <citation type="submission" date="2020-06" db="EMBL/GenBank/DDBJ databases">
        <title>Whole Genome Sequence of Bradyrhizobium sp. Strain 323S2.</title>
        <authorList>
            <person name="Bromfield E.S.P."/>
        </authorList>
    </citation>
    <scope>NUCLEOTIDE SEQUENCE [LARGE SCALE GENOMIC DNA]</scope>
    <source>
        <strain evidence="2">323S2</strain>
    </source>
</reference>
<dbReference type="GO" id="GO:0008168">
    <property type="term" value="F:methyltransferase activity"/>
    <property type="evidence" value="ECO:0007669"/>
    <property type="project" value="UniProtKB-KW"/>
</dbReference>
<keyword evidence="2" id="KW-0808">Transferase</keyword>
<feature type="compositionally biased region" description="Polar residues" evidence="1">
    <location>
        <begin position="18"/>
        <end position="33"/>
    </location>
</feature>
<organism evidence="2">
    <name type="scientific">Bradyrhizobium barranii subsp. barranii</name>
    <dbReference type="NCBI Taxonomy" id="2823807"/>
    <lineage>
        <taxon>Bacteria</taxon>
        <taxon>Pseudomonadati</taxon>
        <taxon>Pseudomonadota</taxon>
        <taxon>Alphaproteobacteria</taxon>
        <taxon>Hyphomicrobiales</taxon>
        <taxon>Nitrobacteraceae</taxon>
        <taxon>Bradyrhizobium</taxon>
        <taxon>Bradyrhizobium barranii</taxon>
    </lineage>
</organism>